<evidence type="ECO:0000256" key="4">
    <source>
        <dbReference type="SAM" id="Phobius"/>
    </source>
</evidence>
<organism evidence="6 7">
    <name type="scientific">Camellia sinensis</name>
    <name type="common">Tea plant</name>
    <name type="synonym">Thea sinensis</name>
    <dbReference type="NCBI Taxonomy" id="4442"/>
    <lineage>
        <taxon>Eukaryota</taxon>
        <taxon>Viridiplantae</taxon>
        <taxon>Streptophyta</taxon>
        <taxon>Embryophyta</taxon>
        <taxon>Tracheophyta</taxon>
        <taxon>Spermatophyta</taxon>
        <taxon>Magnoliopsida</taxon>
        <taxon>eudicotyledons</taxon>
        <taxon>Gunneridae</taxon>
        <taxon>Pentapetalae</taxon>
        <taxon>asterids</taxon>
        <taxon>Ericales</taxon>
        <taxon>Theaceae</taxon>
        <taxon>Camellia</taxon>
    </lineage>
</organism>
<dbReference type="Proteomes" id="UP000593564">
    <property type="component" value="Unassembled WGS sequence"/>
</dbReference>
<dbReference type="AlphaFoldDB" id="A0A7J7FY03"/>
<feature type="transmembrane region" description="Helical" evidence="4">
    <location>
        <begin position="12"/>
        <end position="32"/>
    </location>
</feature>
<dbReference type="Pfam" id="PF00063">
    <property type="entry name" value="Myosin_head"/>
    <property type="match status" value="1"/>
</dbReference>
<evidence type="ECO:0000256" key="1">
    <source>
        <dbReference type="ARBA" id="ARBA00008542"/>
    </source>
</evidence>
<dbReference type="PROSITE" id="PS51456">
    <property type="entry name" value="MYOSIN_MOTOR"/>
    <property type="match status" value="1"/>
</dbReference>
<evidence type="ECO:0000313" key="7">
    <source>
        <dbReference type="Proteomes" id="UP000593564"/>
    </source>
</evidence>
<name>A0A7J7FY03_CAMSI</name>
<keyword evidence="2" id="KW-0315">Glutamine amidotransferase</keyword>
<keyword evidence="3" id="KW-0009">Actin-binding</keyword>
<dbReference type="InterPro" id="IPR001609">
    <property type="entry name" value="Myosin_head_motor_dom-like"/>
</dbReference>
<dbReference type="EMBL" id="JACBKZ010000014">
    <property type="protein sequence ID" value="KAF5933252.1"/>
    <property type="molecule type" value="Genomic_DNA"/>
</dbReference>
<dbReference type="Gene3D" id="1.10.10.820">
    <property type="match status" value="1"/>
</dbReference>
<comment type="similarity">
    <text evidence="3">Belongs to the TRAFAC class myosin-kinesin ATPase superfamily. Myosin family.</text>
</comment>
<accession>A0A7J7FY03</accession>
<reference evidence="6 7" key="2">
    <citation type="submission" date="2020-07" db="EMBL/GenBank/DDBJ databases">
        <title>Genome assembly of wild tea tree DASZ reveals pedigree and selection history of tea varieties.</title>
        <authorList>
            <person name="Zhang W."/>
        </authorList>
    </citation>
    <scope>NUCLEOTIDE SEQUENCE [LARGE SCALE GENOMIC DNA]</scope>
    <source>
        <strain evidence="7">cv. G240</strain>
        <tissue evidence="6">Leaf</tissue>
    </source>
</reference>
<comment type="similarity">
    <text evidence="1">Belongs to the peptidase C56 family.</text>
</comment>
<keyword evidence="4" id="KW-1133">Transmembrane helix</keyword>
<proteinExistence type="inferred from homology"/>
<dbReference type="GO" id="GO:0005524">
    <property type="term" value="F:ATP binding"/>
    <property type="evidence" value="ECO:0007669"/>
    <property type="project" value="InterPro"/>
</dbReference>
<dbReference type="InterPro" id="IPR027417">
    <property type="entry name" value="P-loop_NTPase"/>
</dbReference>
<dbReference type="SUPFAM" id="SSF52317">
    <property type="entry name" value="Class I glutamine amidotransferase-like"/>
    <property type="match status" value="1"/>
</dbReference>
<dbReference type="PANTHER" id="PTHR42733">
    <property type="entry name" value="DJ-1 PROTEIN"/>
    <property type="match status" value="1"/>
</dbReference>
<dbReference type="PANTHER" id="PTHR42733:SF2">
    <property type="entry name" value="DJ-1_THIJ_PFPI FAMILY PROTEIN"/>
    <property type="match status" value="1"/>
</dbReference>
<dbReference type="InterPro" id="IPR006286">
    <property type="entry name" value="C56_PfpI-like"/>
</dbReference>
<dbReference type="GO" id="GO:0016459">
    <property type="term" value="C:myosin complex"/>
    <property type="evidence" value="ECO:0007669"/>
    <property type="project" value="UniProtKB-KW"/>
</dbReference>
<reference evidence="7" key="1">
    <citation type="journal article" date="2020" name="Nat. Commun.">
        <title>Genome assembly of wild tea tree DASZ reveals pedigree and selection history of tea varieties.</title>
        <authorList>
            <person name="Zhang W."/>
            <person name="Zhang Y."/>
            <person name="Qiu H."/>
            <person name="Guo Y."/>
            <person name="Wan H."/>
            <person name="Zhang X."/>
            <person name="Scossa F."/>
            <person name="Alseekh S."/>
            <person name="Zhang Q."/>
            <person name="Wang P."/>
            <person name="Xu L."/>
            <person name="Schmidt M.H."/>
            <person name="Jia X."/>
            <person name="Li D."/>
            <person name="Zhu A."/>
            <person name="Guo F."/>
            <person name="Chen W."/>
            <person name="Ni D."/>
            <person name="Usadel B."/>
            <person name="Fernie A.R."/>
            <person name="Wen W."/>
        </authorList>
    </citation>
    <scope>NUCLEOTIDE SEQUENCE [LARGE SCALE GENOMIC DNA]</scope>
    <source>
        <strain evidence="7">cv. G240</strain>
    </source>
</reference>
<dbReference type="Gene3D" id="1.20.120.720">
    <property type="entry name" value="Myosin VI head, motor domain, U50 subdomain"/>
    <property type="match status" value="1"/>
</dbReference>
<gene>
    <name evidence="6" type="ORF">HYC85_029423</name>
</gene>
<dbReference type="GO" id="GO:0003779">
    <property type="term" value="F:actin binding"/>
    <property type="evidence" value="ECO:0007669"/>
    <property type="project" value="UniProtKB-KW"/>
</dbReference>
<keyword evidence="4" id="KW-0472">Membrane</keyword>
<evidence type="ECO:0000259" key="5">
    <source>
        <dbReference type="PROSITE" id="PS51456"/>
    </source>
</evidence>
<evidence type="ECO:0000313" key="6">
    <source>
        <dbReference type="EMBL" id="KAF5933252.1"/>
    </source>
</evidence>
<dbReference type="InterPro" id="IPR002818">
    <property type="entry name" value="DJ-1/PfpI"/>
</dbReference>
<keyword evidence="3" id="KW-0518">Myosin</keyword>
<dbReference type="Gene3D" id="3.40.50.880">
    <property type="match status" value="1"/>
</dbReference>
<evidence type="ECO:0000256" key="3">
    <source>
        <dbReference type="PROSITE-ProRule" id="PRU00782"/>
    </source>
</evidence>
<dbReference type="Pfam" id="PF01965">
    <property type="entry name" value="DJ-1_PfpI"/>
    <property type="match status" value="1"/>
</dbReference>
<sequence>MDERQRFRAQLNGVVLGILHCIFVELSIYVALHRSVAGELSSVSSSNLDSNSICSSSNRRSKIDIILEPDRSLLLLSQIRSDQIVKPGHNFTLTASFEGLNASSYDALVIPGGRAPEYLALDESVIKLVKEFMEVGKPVASICHGQQILSAASALKVPAIERERHQIAGKTTQDSLRGYGERGVAKQWEQSKVVQLAHGERLNLKSAVEFHYLSQSGCLAIDDVDDDRKFQMLMEALDTVRLCKEDQDNALTMLAAVLWLGNISFHVIDNENHVEVVADEGNNSTDEGNGERQ</sequence>
<keyword evidence="7" id="KW-1185">Reference proteome</keyword>
<dbReference type="SUPFAM" id="SSF52540">
    <property type="entry name" value="P-loop containing nucleoside triphosphate hydrolases"/>
    <property type="match status" value="1"/>
</dbReference>
<protein>
    <recommendedName>
        <fullName evidence="5">Myosin motor domain-containing protein</fullName>
    </recommendedName>
</protein>
<dbReference type="GO" id="GO:0003774">
    <property type="term" value="F:cytoskeletal motor activity"/>
    <property type="evidence" value="ECO:0007669"/>
    <property type="project" value="InterPro"/>
</dbReference>
<dbReference type="InterPro" id="IPR029062">
    <property type="entry name" value="Class_I_gatase-like"/>
</dbReference>
<evidence type="ECO:0000256" key="2">
    <source>
        <dbReference type="ARBA" id="ARBA00022962"/>
    </source>
</evidence>
<comment type="caution">
    <text evidence="3">Lacks conserved residue(s) required for the propagation of feature annotation.</text>
</comment>
<comment type="caution">
    <text evidence="6">The sequence shown here is derived from an EMBL/GenBank/DDBJ whole genome shotgun (WGS) entry which is preliminary data.</text>
</comment>
<keyword evidence="3" id="KW-0505">Motor protein</keyword>
<feature type="domain" description="Myosin motor" evidence="5">
    <location>
        <begin position="1"/>
        <end position="293"/>
    </location>
</feature>
<keyword evidence="4" id="KW-0812">Transmembrane</keyword>